<keyword evidence="2" id="KW-1185">Reference proteome</keyword>
<dbReference type="EMBL" id="JAPWTK010000002">
    <property type="protein sequence ID" value="KAJ8962620.1"/>
    <property type="molecule type" value="Genomic_DNA"/>
</dbReference>
<organism evidence="1 2">
    <name type="scientific">Aromia moschata</name>
    <dbReference type="NCBI Taxonomy" id="1265417"/>
    <lineage>
        <taxon>Eukaryota</taxon>
        <taxon>Metazoa</taxon>
        <taxon>Ecdysozoa</taxon>
        <taxon>Arthropoda</taxon>
        <taxon>Hexapoda</taxon>
        <taxon>Insecta</taxon>
        <taxon>Pterygota</taxon>
        <taxon>Neoptera</taxon>
        <taxon>Endopterygota</taxon>
        <taxon>Coleoptera</taxon>
        <taxon>Polyphaga</taxon>
        <taxon>Cucujiformia</taxon>
        <taxon>Chrysomeloidea</taxon>
        <taxon>Cerambycidae</taxon>
        <taxon>Cerambycinae</taxon>
        <taxon>Callichromatini</taxon>
        <taxon>Aromia</taxon>
    </lineage>
</organism>
<name>A0AAV8ZFC4_9CUCU</name>
<protein>
    <submittedName>
        <fullName evidence="1">Uncharacterized protein</fullName>
    </submittedName>
</protein>
<evidence type="ECO:0000313" key="2">
    <source>
        <dbReference type="Proteomes" id="UP001162162"/>
    </source>
</evidence>
<comment type="caution">
    <text evidence="1">The sequence shown here is derived from an EMBL/GenBank/DDBJ whole genome shotgun (WGS) entry which is preliminary data.</text>
</comment>
<proteinExistence type="predicted"/>
<sequence>MDSSILLVCTKLATWQTLQSRQLYNEKFLCTVSYETCFMWEFVVVTTAVAARDVTTDVYDFILYDGRRHNKFVTRKHDGVGRKRPHA</sequence>
<accession>A0AAV8ZFC4</accession>
<reference evidence="1" key="1">
    <citation type="journal article" date="2023" name="Insect Mol. Biol.">
        <title>Genome sequencing provides insights into the evolution of gene families encoding plant cell wall-degrading enzymes in longhorned beetles.</title>
        <authorList>
            <person name="Shin N.R."/>
            <person name="Okamura Y."/>
            <person name="Kirsch R."/>
            <person name="Pauchet Y."/>
        </authorList>
    </citation>
    <scope>NUCLEOTIDE SEQUENCE</scope>
    <source>
        <strain evidence="1">AMC_N1</strain>
    </source>
</reference>
<gene>
    <name evidence="1" type="ORF">NQ318_001013</name>
</gene>
<evidence type="ECO:0000313" key="1">
    <source>
        <dbReference type="EMBL" id="KAJ8962620.1"/>
    </source>
</evidence>
<dbReference type="AlphaFoldDB" id="A0AAV8ZFC4"/>
<dbReference type="Proteomes" id="UP001162162">
    <property type="component" value="Unassembled WGS sequence"/>
</dbReference>